<evidence type="ECO:0000256" key="1">
    <source>
        <dbReference type="ARBA" id="ARBA00022729"/>
    </source>
</evidence>
<dbReference type="SUPFAM" id="SSF69318">
    <property type="entry name" value="Integrin alpha N-terminal domain"/>
    <property type="match status" value="2"/>
</dbReference>
<dbReference type="Proteomes" id="UP000663832">
    <property type="component" value="Unassembled WGS sequence"/>
</dbReference>
<proteinExistence type="predicted"/>
<comment type="caution">
    <text evidence="3">The sequence shown here is derived from an EMBL/GenBank/DDBJ whole genome shotgun (WGS) entry which is preliminary data.</text>
</comment>
<dbReference type="PANTHER" id="PTHR39431:SF1">
    <property type="entry name" value="FRPA_C-RELATED PROTEIN"/>
    <property type="match status" value="1"/>
</dbReference>
<keyword evidence="1 2" id="KW-0732">Signal</keyword>
<feature type="signal peptide" evidence="2">
    <location>
        <begin position="1"/>
        <end position="16"/>
    </location>
</feature>
<sequence>MSRIVVKIFLIYFLQSLFILFEAKYSIPDQVILSTIIYREYNLTIYTSLSNPSREPKSWIFWYDPLIIFDYTKDIYQYNDQIRFTFSISSPQIDQTIRENLIKTMHPDVEHYAIFWVIEPLPIDTLTIYIIDETSLPISSVYPCIKNELFGTLTFECQFQCSSIIIANSIKESILCGKLKLELKSYIQSLTYPIIIPSRITTRKNWNYLRLNFNKKKYISQFEKSKFIEKYFVNIQTIDNTIKEIDLEILFQLAINQTTYYEMNYFNGLWIFEDFEYILNNDLFYKNYQLNNQILFYLKTNSSSSILKYFPKQIYSIDEIKEIFLNKFDISIEWLFNEQKWIIKSLKVYFLSDLYDYLQLSLINKQYYLDILNTKLNQTIDCSYWSTICSCQSTISSIIFLSTTQFIRISNIDMDLELTGFTIELWVRPDLLPPNGIESINILNFRDQYQLTYESNGEIKFRVMNKIYSNIYVRTLQSINVNQWIFLSFVYSSIDNQLELYLNGQFISSIILIIKPEKLTNDILIGKEFIGAIRDLRLWNCSRNQYEIFSTMKTNSLIGNETCLIGLWSMTDNYGQTIKDLTINNIPHHGTLGFDHNLNLITDPIWAYVLPKSFLPPPPKARTLTYSIFRENITSPMYVQWGTTFDIPVPADYDGDGLADFAVYRPTTMTWMISSSNDPNILLTKSWGLPGDIPVRCNFDGDRYFDYTIFRPSTSQWISHLSSNPSYQYIHKWGKSNDIPCPGDFDGDGKTDFVVYRRGVFYISPSNDPSVQWTKQWGQPGDIPLSNCDFDGDGKSDFAVWTPSSAIWSWIPSGNSSLIYQRQWGSIYDTPLCEDFDGDGKGDFIVYRNWTGEWFIIPYSVSSVIITYQWGRSTDVPFAGDFDGDGRADFGLWRPRINKSYVWEIIPSSMPVALLRKPWGIAGDAPVSGDFDDDRRSDITIWRSSNGFWYTIMIGKPGIQEIKHWGFFTANDTAVTADWNGDIFSDYTIFRPSNCYWYITLQDNPILRIFMQWGVPEYQDFAVAGDYDGDGKYDFAVWRPSTGIWFILPSTNPSHIVMSQWGIPGDVPITAADFDGDGKSDIAVWRPSTGSWYILPSSNPIYPFFGPSVIRQPLQPLPKPQSVPLPNTKIPVWPPTTKKMIPA</sequence>
<dbReference type="InterPro" id="IPR013517">
    <property type="entry name" value="FG-GAP"/>
</dbReference>
<dbReference type="AlphaFoldDB" id="A0A814FKA3"/>
<gene>
    <name evidence="3" type="ORF">QVE165_LOCUS13900</name>
</gene>
<dbReference type="PANTHER" id="PTHR39431">
    <property type="entry name" value="FRPA/C-RELATED PROTEIN"/>
    <property type="match status" value="1"/>
</dbReference>
<dbReference type="EMBL" id="CAJNOM010000072">
    <property type="protein sequence ID" value="CAF0981745.1"/>
    <property type="molecule type" value="Genomic_DNA"/>
</dbReference>
<dbReference type="InterPro" id="IPR013320">
    <property type="entry name" value="ConA-like_dom_sf"/>
</dbReference>
<keyword evidence="4" id="KW-1185">Reference proteome</keyword>
<dbReference type="InterPro" id="IPR028994">
    <property type="entry name" value="Integrin_alpha_N"/>
</dbReference>
<dbReference type="Pfam" id="PF13517">
    <property type="entry name" value="FG-GAP_3"/>
    <property type="match status" value="1"/>
</dbReference>
<dbReference type="Gene3D" id="2.130.10.130">
    <property type="entry name" value="Integrin alpha, N-terminal"/>
    <property type="match status" value="1"/>
</dbReference>
<evidence type="ECO:0000256" key="2">
    <source>
        <dbReference type="SAM" id="SignalP"/>
    </source>
</evidence>
<dbReference type="Gene3D" id="2.60.120.200">
    <property type="match status" value="1"/>
</dbReference>
<dbReference type="SUPFAM" id="SSF49899">
    <property type="entry name" value="Concanavalin A-like lectins/glucanases"/>
    <property type="match status" value="1"/>
</dbReference>
<accession>A0A814FKA3</accession>
<feature type="chain" id="PRO_5032894600" evidence="2">
    <location>
        <begin position="17"/>
        <end position="1143"/>
    </location>
</feature>
<name>A0A814FKA3_9BILA</name>
<dbReference type="Gene3D" id="2.40.128.340">
    <property type="match status" value="1"/>
</dbReference>
<dbReference type="OrthoDB" id="9999664at2759"/>
<organism evidence="3 4">
    <name type="scientific">Adineta steineri</name>
    <dbReference type="NCBI Taxonomy" id="433720"/>
    <lineage>
        <taxon>Eukaryota</taxon>
        <taxon>Metazoa</taxon>
        <taxon>Spiralia</taxon>
        <taxon>Gnathifera</taxon>
        <taxon>Rotifera</taxon>
        <taxon>Eurotatoria</taxon>
        <taxon>Bdelloidea</taxon>
        <taxon>Adinetida</taxon>
        <taxon>Adinetidae</taxon>
        <taxon>Adineta</taxon>
    </lineage>
</organism>
<protein>
    <submittedName>
        <fullName evidence="3">Uncharacterized protein</fullName>
    </submittedName>
</protein>
<evidence type="ECO:0000313" key="4">
    <source>
        <dbReference type="Proteomes" id="UP000663832"/>
    </source>
</evidence>
<evidence type="ECO:0000313" key="3">
    <source>
        <dbReference type="EMBL" id="CAF0981745.1"/>
    </source>
</evidence>
<reference evidence="3" key="1">
    <citation type="submission" date="2021-02" db="EMBL/GenBank/DDBJ databases">
        <authorList>
            <person name="Nowell W R."/>
        </authorList>
    </citation>
    <scope>NUCLEOTIDE SEQUENCE</scope>
</reference>
<dbReference type="Pfam" id="PF13385">
    <property type="entry name" value="Laminin_G_3"/>
    <property type="match status" value="1"/>
</dbReference>